<feature type="compositionally biased region" description="Basic and acidic residues" evidence="1">
    <location>
        <begin position="65"/>
        <end position="103"/>
    </location>
</feature>
<dbReference type="EMBL" id="RWJN01000151">
    <property type="protein sequence ID" value="TCD66069.1"/>
    <property type="molecule type" value="Genomic_DNA"/>
</dbReference>
<dbReference type="AlphaFoldDB" id="A0A4R0RLQ1"/>
<sequence>MPDADAAAKAEAKKTSDAASAKKYRGTTKGKETGAAYEASDEGKARQAAYDGSDKGKARSATYGDSEKGKARNDKYEATDGAKAKARERQARFKAKKAEKAAAEKAAAAAPQDPGAGPAPSRGFTPEEEARTRGTSPPENMEHPEEEIADVVKTLTCAESPEAQKAAVEKYYAVDAAFRHPLSTVVPGPNSRSAILGVYQWYRVLSPTIQLNVDSITYNSSRAELFLEVTQSFHIRWSPFSPAPARLLVHLVLSPSIDDPKLWVISLQEDFYHPEDLTALVVPPLMPLTRLLLRAGSMASNVNAFVFGKLGYWAVKEKEKPARPSVASTAS</sequence>
<name>A0A4R0RLQ1_9APHY</name>
<dbReference type="STRING" id="92696.A0A4R0RLQ1"/>
<feature type="compositionally biased region" description="Basic and acidic residues" evidence="1">
    <location>
        <begin position="1"/>
        <end position="16"/>
    </location>
</feature>
<reference evidence="3 4" key="1">
    <citation type="submission" date="2018-11" db="EMBL/GenBank/DDBJ databases">
        <title>Genome assembly of Steccherinum ochraceum LE-BIN_3174, the white-rot fungus of the Steccherinaceae family (The Residual Polyporoid clade, Polyporales, Basidiomycota).</title>
        <authorList>
            <person name="Fedorova T.V."/>
            <person name="Glazunova O.A."/>
            <person name="Landesman E.O."/>
            <person name="Moiseenko K.V."/>
            <person name="Psurtseva N.V."/>
            <person name="Savinova O.S."/>
            <person name="Shakhova N.V."/>
            <person name="Tyazhelova T.V."/>
            <person name="Vasina D.V."/>
        </authorList>
    </citation>
    <scope>NUCLEOTIDE SEQUENCE [LARGE SCALE GENOMIC DNA]</scope>
    <source>
        <strain evidence="3 4">LE-BIN_3174</strain>
    </source>
</reference>
<gene>
    <name evidence="3" type="ORF">EIP91_001878</name>
</gene>
<evidence type="ECO:0000313" key="3">
    <source>
        <dbReference type="EMBL" id="TCD66069.1"/>
    </source>
</evidence>
<evidence type="ECO:0000256" key="1">
    <source>
        <dbReference type="SAM" id="MobiDB-lite"/>
    </source>
</evidence>
<dbReference type="Proteomes" id="UP000292702">
    <property type="component" value="Unassembled WGS sequence"/>
</dbReference>
<feature type="region of interest" description="Disordered" evidence="1">
    <location>
        <begin position="1"/>
        <end position="145"/>
    </location>
</feature>
<dbReference type="OrthoDB" id="2344312at2759"/>
<keyword evidence="4" id="KW-1185">Reference proteome</keyword>
<evidence type="ECO:0000259" key="2">
    <source>
        <dbReference type="Pfam" id="PF24840"/>
    </source>
</evidence>
<dbReference type="PANTHER" id="PTHR35393">
    <property type="entry name" value="CHROMOSOME 1, WHOLE GENOME SHOTGUN SEQUENCE"/>
    <property type="match status" value="1"/>
</dbReference>
<dbReference type="PANTHER" id="PTHR35393:SF1">
    <property type="entry name" value="SNOAL-LIKE DOMAIN-CONTAINING PROTEIN"/>
    <property type="match status" value="1"/>
</dbReference>
<proteinExistence type="predicted"/>
<dbReference type="InterPro" id="IPR057514">
    <property type="entry name" value="NTF2_SigF"/>
</dbReference>
<evidence type="ECO:0000313" key="4">
    <source>
        <dbReference type="Proteomes" id="UP000292702"/>
    </source>
</evidence>
<comment type="caution">
    <text evidence="3">The sequence shown here is derived from an EMBL/GenBank/DDBJ whole genome shotgun (WGS) entry which is preliminary data.</text>
</comment>
<accession>A0A4R0RLQ1</accession>
<feature type="domain" description="SigF-like NTF2-like" evidence="2">
    <location>
        <begin position="141"/>
        <end position="312"/>
    </location>
</feature>
<dbReference type="Pfam" id="PF24840">
    <property type="entry name" value="NTF2_SigF"/>
    <property type="match status" value="1"/>
</dbReference>
<organism evidence="3 4">
    <name type="scientific">Steccherinum ochraceum</name>
    <dbReference type="NCBI Taxonomy" id="92696"/>
    <lineage>
        <taxon>Eukaryota</taxon>
        <taxon>Fungi</taxon>
        <taxon>Dikarya</taxon>
        <taxon>Basidiomycota</taxon>
        <taxon>Agaricomycotina</taxon>
        <taxon>Agaricomycetes</taxon>
        <taxon>Polyporales</taxon>
        <taxon>Steccherinaceae</taxon>
        <taxon>Steccherinum</taxon>
    </lineage>
</organism>
<protein>
    <recommendedName>
        <fullName evidence="2">SigF-like NTF2-like domain-containing protein</fullName>
    </recommendedName>
</protein>